<evidence type="ECO:0000256" key="2">
    <source>
        <dbReference type="ARBA" id="ARBA00022679"/>
    </source>
</evidence>
<dbReference type="EMBL" id="QKYD01000034">
    <property type="protein sequence ID" value="REI24477.1"/>
    <property type="molecule type" value="Genomic_DNA"/>
</dbReference>
<dbReference type="PANTHER" id="PTHR43861">
    <property type="entry name" value="TRANS-ACONITATE 2-METHYLTRANSFERASE-RELATED"/>
    <property type="match status" value="1"/>
</dbReference>
<dbReference type="AlphaFoldDB" id="A0AAX1RXJ2"/>
<dbReference type="Pfam" id="PF13649">
    <property type="entry name" value="Methyltransf_25"/>
    <property type="match status" value="1"/>
</dbReference>
<keyword evidence="2" id="KW-0808">Transferase</keyword>
<dbReference type="InterPro" id="IPR041698">
    <property type="entry name" value="Methyltransf_25"/>
</dbReference>
<dbReference type="InterPro" id="IPR029063">
    <property type="entry name" value="SAM-dependent_MTases_sf"/>
</dbReference>
<keyword evidence="1" id="KW-0489">Methyltransferase</keyword>
<dbReference type="GO" id="GO:0032259">
    <property type="term" value="P:methylation"/>
    <property type="evidence" value="ECO:0007669"/>
    <property type="project" value="UniProtKB-KW"/>
</dbReference>
<dbReference type="Gene3D" id="3.40.50.150">
    <property type="entry name" value="Vaccinia Virus protein VP39"/>
    <property type="match status" value="1"/>
</dbReference>
<dbReference type="CDD" id="cd02440">
    <property type="entry name" value="AdoMet_MTases"/>
    <property type="match status" value="1"/>
</dbReference>
<name>A0AAX1RXJ2_9STAP</name>
<evidence type="ECO:0000259" key="3">
    <source>
        <dbReference type="Pfam" id="PF13649"/>
    </source>
</evidence>
<accession>A0AAX1RXJ2</accession>
<reference evidence="4 5" key="1">
    <citation type="journal article" date="2018" name="Vet. Microbiol.">
        <title>Characterisation of Staphylococcus felis isolated from cats using whole genome sequencing.</title>
        <authorList>
            <person name="Worthing K."/>
            <person name="Pang S."/>
            <person name="Trott D.J."/>
            <person name="Abraham S."/>
            <person name="Coombs G.W."/>
            <person name="Jordan D."/>
            <person name="McIntyre L."/>
            <person name="Davies M.R."/>
            <person name="Norris J."/>
        </authorList>
    </citation>
    <scope>NUCLEOTIDE SEQUENCE [LARGE SCALE GENOMIC DNA]</scope>
    <source>
        <strain evidence="4 5">F25</strain>
    </source>
</reference>
<evidence type="ECO:0000313" key="4">
    <source>
        <dbReference type="EMBL" id="REI24477.1"/>
    </source>
</evidence>
<sequence>MNIFDNNYLEDPDKFEYNSNNIWTNDQLKEIVFNSYFNSNIEGGSEDESKINSTVEFIVNNFPTQKYPRILDLGCGPGFYSYKLAKKNYLVTGIDISDVALSYAKKKSSNFKNIKYFNMDIFNTELNQTYNIILLLFFTYSNFMKKDREKILQNVKNLLVDENSIFLLDVGTIYRYNQFNYFNYWEKSNSVNQSVKEFILLGSFRLYENHLLLHKQVLFFKDGEILEFLDWQKHFSISEIEDELKENGFEIIDIFGDSLGRKIDETSEQMYLLCKITQNNFT</sequence>
<dbReference type="SUPFAM" id="SSF53335">
    <property type="entry name" value="S-adenosyl-L-methionine-dependent methyltransferases"/>
    <property type="match status" value="1"/>
</dbReference>
<comment type="caution">
    <text evidence="4">The sequence shown here is derived from an EMBL/GenBank/DDBJ whole genome shotgun (WGS) entry which is preliminary data.</text>
</comment>
<feature type="domain" description="Methyltransferase" evidence="3">
    <location>
        <begin position="70"/>
        <end position="159"/>
    </location>
</feature>
<evidence type="ECO:0000256" key="1">
    <source>
        <dbReference type="ARBA" id="ARBA00022603"/>
    </source>
</evidence>
<dbReference type="RefSeq" id="WP_115856771.1">
    <property type="nucleotide sequence ID" value="NZ_CAJUZR010000066.1"/>
</dbReference>
<dbReference type="GO" id="GO:0008168">
    <property type="term" value="F:methyltransferase activity"/>
    <property type="evidence" value="ECO:0007669"/>
    <property type="project" value="UniProtKB-KW"/>
</dbReference>
<dbReference type="Gene3D" id="2.20.25.110">
    <property type="entry name" value="S-adenosyl-L-methionine-dependent methyltransferases"/>
    <property type="match status" value="1"/>
</dbReference>
<gene>
    <name evidence="4" type="ORF">DOS76_01910</name>
</gene>
<dbReference type="PANTHER" id="PTHR43861:SF1">
    <property type="entry name" value="TRANS-ACONITATE 2-METHYLTRANSFERASE"/>
    <property type="match status" value="1"/>
</dbReference>
<protein>
    <recommendedName>
        <fullName evidence="3">Methyltransferase domain-containing protein</fullName>
    </recommendedName>
</protein>
<evidence type="ECO:0000313" key="5">
    <source>
        <dbReference type="Proteomes" id="UP000256337"/>
    </source>
</evidence>
<organism evidence="4 5">
    <name type="scientific">Staphylococcus felis</name>
    <dbReference type="NCBI Taxonomy" id="46127"/>
    <lineage>
        <taxon>Bacteria</taxon>
        <taxon>Bacillati</taxon>
        <taxon>Bacillota</taxon>
        <taxon>Bacilli</taxon>
        <taxon>Bacillales</taxon>
        <taxon>Staphylococcaceae</taxon>
        <taxon>Staphylococcus</taxon>
    </lineage>
</organism>
<proteinExistence type="predicted"/>
<dbReference type="Proteomes" id="UP000256337">
    <property type="component" value="Unassembled WGS sequence"/>
</dbReference>